<protein>
    <submittedName>
        <fullName evidence="2">MarR family winged helix-turn-helix transcriptional regulator</fullName>
    </submittedName>
</protein>
<gene>
    <name evidence="3" type="ORF">ACHIPV_11475</name>
    <name evidence="2" type="ORF">ACHIRB_29290</name>
</gene>
<evidence type="ECO:0000313" key="5">
    <source>
        <dbReference type="Proteomes" id="UP001609219"/>
    </source>
</evidence>
<dbReference type="SMART" id="SM00347">
    <property type="entry name" value="HTH_MARR"/>
    <property type="match status" value="1"/>
</dbReference>
<feature type="domain" description="HTH marR-type" evidence="1">
    <location>
        <begin position="7"/>
        <end position="140"/>
    </location>
</feature>
<comment type="caution">
    <text evidence="2">The sequence shown here is derived from an EMBL/GenBank/DDBJ whole genome shotgun (WGS) entry which is preliminary data.</text>
</comment>
<evidence type="ECO:0000313" key="4">
    <source>
        <dbReference type="Proteomes" id="UP001609176"/>
    </source>
</evidence>
<evidence type="ECO:0000259" key="1">
    <source>
        <dbReference type="PROSITE" id="PS50995"/>
    </source>
</evidence>
<dbReference type="EMBL" id="JBIMSN010000154">
    <property type="protein sequence ID" value="MFH5232630.1"/>
    <property type="molecule type" value="Genomic_DNA"/>
</dbReference>
<sequence length="140" mass="15466">MAEDRGKPALSELFWGVTRRLRHAWRETLAPWDIAPSQARALGVLARHGTMRLRDLTDHLHIASRSTTEVVDALEDRGLVERVQDPADRRATLVALTAPAGTSTAAAIQDARDAEAEAFFGALDESDREHLTRILGKLLH</sequence>
<dbReference type="InterPro" id="IPR036388">
    <property type="entry name" value="WH-like_DNA-bd_sf"/>
</dbReference>
<reference evidence="4 5" key="1">
    <citation type="submission" date="2024-10" db="EMBL/GenBank/DDBJ databases">
        <authorList>
            <person name="Riesco R."/>
        </authorList>
    </citation>
    <scope>NUCLEOTIDE SEQUENCE [LARGE SCALE GENOMIC DNA]</scope>
    <source>
        <strain evidence="3 4">NCIMB 15448</strain>
        <strain evidence="2 5">NCIMB 15450</strain>
    </source>
</reference>
<dbReference type="SUPFAM" id="SSF46785">
    <property type="entry name" value="Winged helix' DNA-binding domain"/>
    <property type="match status" value="1"/>
</dbReference>
<accession>A0ABW7KCW0</accession>
<proteinExistence type="predicted"/>
<dbReference type="InterPro" id="IPR036390">
    <property type="entry name" value="WH_DNA-bd_sf"/>
</dbReference>
<dbReference type="InterPro" id="IPR039422">
    <property type="entry name" value="MarR/SlyA-like"/>
</dbReference>
<dbReference type="EMBL" id="JBIMSP010000014">
    <property type="protein sequence ID" value="MFH5242499.1"/>
    <property type="molecule type" value="Genomic_DNA"/>
</dbReference>
<dbReference type="RefSeq" id="WP_395124424.1">
    <property type="nucleotide sequence ID" value="NZ_JBIMSN010000154.1"/>
</dbReference>
<evidence type="ECO:0000313" key="2">
    <source>
        <dbReference type="EMBL" id="MFH5232630.1"/>
    </source>
</evidence>
<dbReference type="Proteomes" id="UP001609176">
    <property type="component" value="Unassembled WGS sequence"/>
</dbReference>
<name>A0ABW7KCW0_9NOCA</name>
<dbReference type="Pfam" id="PF01047">
    <property type="entry name" value="MarR"/>
    <property type="match status" value="1"/>
</dbReference>
<organism evidence="2 5">
    <name type="scientific">Antrihabitans spumae</name>
    <dbReference type="NCBI Taxonomy" id="3373370"/>
    <lineage>
        <taxon>Bacteria</taxon>
        <taxon>Bacillati</taxon>
        <taxon>Actinomycetota</taxon>
        <taxon>Actinomycetes</taxon>
        <taxon>Mycobacteriales</taxon>
        <taxon>Nocardiaceae</taxon>
        <taxon>Antrihabitans</taxon>
    </lineage>
</organism>
<dbReference type="Proteomes" id="UP001609219">
    <property type="component" value="Unassembled WGS sequence"/>
</dbReference>
<dbReference type="PROSITE" id="PS50995">
    <property type="entry name" value="HTH_MARR_2"/>
    <property type="match status" value="1"/>
</dbReference>
<evidence type="ECO:0000313" key="3">
    <source>
        <dbReference type="EMBL" id="MFH5242499.1"/>
    </source>
</evidence>
<dbReference type="PANTHER" id="PTHR33164:SF57">
    <property type="entry name" value="MARR-FAMILY TRANSCRIPTIONAL REGULATOR"/>
    <property type="match status" value="1"/>
</dbReference>
<dbReference type="PANTHER" id="PTHR33164">
    <property type="entry name" value="TRANSCRIPTIONAL REGULATOR, MARR FAMILY"/>
    <property type="match status" value="1"/>
</dbReference>
<keyword evidence="5" id="KW-1185">Reference proteome</keyword>
<dbReference type="PRINTS" id="PR00598">
    <property type="entry name" value="HTHMARR"/>
</dbReference>
<dbReference type="Gene3D" id="1.10.10.10">
    <property type="entry name" value="Winged helix-like DNA-binding domain superfamily/Winged helix DNA-binding domain"/>
    <property type="match status" value="1"/>
</dbReference>
<dbReference type="InterPro" id="IPR000835">
    <property type="entry name" value="HTH_MarR-typ"/>
</dbReference>